<dbReference type="EMBL" id="BMWG01000010">
    <property type="protein sequence ID" value="GGZ38746.1"/>
    <property type="molecule type" value="Genomic_DNA"/>
</dbReference>
<comment type="caution">
    <text evidence="7">The sequence shown here is derived from an EMBL/GenBank/DDBJ whole genome shotgun (WGS) entry which is preliminary data.</text>
</comment>
<dbReference type="InterPro" id="IPR010071">
    <property type="entry name" value="AA_adenyl_dom"/>
</dbReference>
<dbReference type="Gene3D" id="3.30.300.30">
    <property type="match status" value="2"/>
</dbReference>
<gene>
    <name evidence="7" type="ORF">GCM10010387_36120</name>
</gene>
<organism evidence="7 8">
    <name type="scientific">Streptomyces inusitatus</name>
    <dbReference type="NCBI Taxonomy" id="68221"/>
    <lineage>
        <taxon>Bacteria</taxon>
        <taxon>Bacillati</taxon>
        <taxon>Actinomycetota</taxon>
        <taxon>Actinomycetes</taxon>
        <taxon>Kitasatosporales</taxon>
        <taxon>Streptomycetaceae</taxon>
        <taxon>Streptomyces</taxon>
    </lineage>
</organism>
<dbReference type="Pfam" id="PF00668">
    <property type="entry name" value="Condensation"/>
    <property type="match status" value="2"/>
</dbReference>
<dbReference type="InterPro" id="IPR042099">
    <property type="entry name" value="ANL_N_sf"/>
</dbReference>
<dbReference type="Gene3D" id="1.10.1200.10">
    <property type="entry name" value="ACP-like"/>
    <property type="match status" value="2"/>
</dbReference>
<name>A0A918QA05_9ACTN</name>
<evidence type="ECO:0000256" key="5">
    <source>
        <dbReference type="SAM" id="MobiDB-lite"/>
    </source>
</evidence>
<dbReference type="RefSeq" id="WP_190124136.1">
    <property type="nucleotide sequence ID" value="NZ_BMWG01000010.1"/>
</dbReference>
<dbReference type="InterPro" id="IPR020845">
    <property type="entry name" value="AMP-binding_CS"/>
</dbReference>
<dbReference type="Pfam" id="PF13193">
    <property type="entry name" value="AMP-binding_C"/>
    <property type="match status" value="2"/>
</dbReference>
<evidence type="ECO:0000256" key="1">
    <source>
        <dbReference type="ARBA" id="ARBA00001957"/>
    </source>
</evidence>
<dbReference type="PROSITE" id="PS00455">
    <property type="entry name" value="AMP_BINDING"/>
    <property type="match status" value="2"/>
</dbReference>
<evidence type="ECO:0000256" key="3">
    <source>
        <dbReference type="ARBA" id="ARBA00022450"/>
    </source>
</evidence>
<dbReference type="InterPro" id="IPR036736">
    <property type="entry name" value="ACP-like_sf"/>
</dbReference>
<dbReference type="GO" id="GO:0008610">
    <property type="term" value="P:lipid biosynthetic process"/>
    <property type="evidence" value="ECO:0007669"/>
    <property type="project" value="UniProtKB-ARBA"/>
</dbReference>
<protein>
    <recommendedName>
        <fullName evidence="6">Carrier domain-containing protein</fullName>
    </recommendedName>
</protein>
<evidence type="ECO:0000256" key="2">
    <source>
        <dbReference type="ARBA" id="ARBA00006432"/>
    </source>
</evidence>
<dbReference type="GO" id="GO:0005829">
    <property type="term" value="C:cytosol"/>
    <property type="evidence" value="ECO:0007669"/>
    <property type="project" value="TreeGrafter"/>
</dbReference>
<dbReference type="Proteomes" id="UP000630936">
    <property type="component" value="Unassembled WGS sequence"/>
</dbReference>
<feature type="domain" description="Carrier" evidence="6">
    <location>
        <begin position="2119"/>
        <end position="2193"/>
    </location>
</feature>
<comment type="similarity">
    <text evidence="2">Belongs to the ATP-dependent AMP-binding enzyme family.</text>
</comment>
<feature type="compositionally biased region" description="Basic and acidic residues" evidence="5">
    <location>
        <begin position="2109"/>
        <end position="2123"/>
    </location>
</feature>
<dbReference type="NCBIfam" id="NF003417">
    <property type="entry name" value="PRK04813.1"/>
    <property type="match status" value="2"/>
</dbReference>
<dbReference type="InterPro" id="IPR001242">
    <property type="entry name" value="Condensation_dom"/>
</dbReference>
<feature type="domain" description="Carrier" evidence="6">
    <location>
        <begin position="1042"/>
        <end position="1119"/>
    </location>
</feature>
<dbReference type="Gene3D" id="3.30.559.10">
    <property type="entry name" value="Chloramphenicol acetyltransferase-like domain"/>
    <property type="match status" value="2"/>
</dbReference>
<dbReference type="PANTHER" id="PTHR45527">
    <property type="entry name" value="NONRIBOSOMAL PEPTIDE SYNTHETASE"/>
    <property type="match status" value="1"/>
</dbReference>
<dbReference type="InterPro" id="IPR000873">
    <property type="entry name" value="AMP-dep_synth/lig_dom"/>
</dbReference>
<dbReference type="GO" id="GO:0003824">
    <property type="term" value="F:catalytic activity"/>
    <property type="evidence" value="ECO:0007669"/>
    <property type="project" value="InterPro"/>
</dbReference>
<dbReference type="GO" id="GO:0043041">
    <property type="term" value="P:amino acid activation for nonribosomal peptide biosynthetic process"/>
    <property type="evidence" value="ECO:0007669"/>
    <property type="project" value="TreeGrafter"/>
</dbReference>
<keyword evidence="3" id="KW-0596">Phosphopantetheine</keyword>
<keyword evidence="4" id="KW-0597">Phosphoprotein</keyword>
<dbReference type="FunFam" id="3.30.300.30:FF:000010">
    <property type="entry name" value="Enterobactin synthetase component F"/>
    <property type="match status" value="1"/>
</dbReference>
<dbReference type="GO" id="GO:0017000">
    <property type="term" value="P:antibiotic biosynthetic process"/>
    <property type="evidence" value="ECO:0007669"/>
    <property type="project" value="UniProtKB-ARBA"/>
</dbReference>
<dbReference type="Pfam" id="PF00550">
    <property type="entry name" value="PP-binding"/>
    <property type="match status" value="2"/>
</dbReference>
<evidence type="ECO:0000313" key="8">
    <source>
        <dbReference type="Proteomes" id="UP000630936"/>
    </source>
</evidence>
<evidence type="ECO:0000313" key="7">
    <source>
        <dbReference type="EMBL" id="GGZ38746.1"/>
    </source>
</evidence>
<accession>A0A918QA05</accession>
<feature type="region of interest" description="Disordered" evidence="5">
    <location>
        <begin position="23"/>
        <end position="59"/>
    </location>
</feature>
<dbReference type="FunFam" id="1.10.1200.10:FF:000005">
    <property type="entry name" value="Nonribosomal peptide synthetase 1"/>
    <property type="match status" value="1"/>
</dbReference>
<dbReference type="InterPro" id="IPR023213">
    <property type="entry name" value="CAT-like_dom_sf"/>
</dbReference>
<dbReference type="GO" id="GO:0031177">
    <property type="term" value="F:phosphopantetheine binding"/>
    <property type="evidence" value="ECO:0007669"/>
    <property type="project" value="InterPro"/>
</dbReference>
<evidence type="ECO:0000259" key="6">
    <source>
        <dbReference type="PROSITE" id="PS50075"/>
    </source>
</evidence>
<reference evidence="7" key="1">
    <citation type="journal article" date="2014" name="Int. J. Syst. Evol. Microbiol.">
        <title>Complete genome sequence of Corynebacterium casei LMG S-19264T (=DSM 44701T), isolated from a smear-ripened cheese.</title>
        <authorList>
            <consortium name="US DOE Joint Genome Institute (JGI-PGF)"/>
            <person name="Walter F."/>
            <person name="Albersmeier A."/>
            <person name="Kalinowski J."/>
            <person name="Ruckert C."/>
        </authorList>
    </citation>
    <scope>NUCLEOTIDE SEQUENCE</scope>
    <source>
        <strain evidence="7">JCM 4988</strain>
    </source>
</reference>
<dbReference type="Gene3D" id="3.40.50.12780">
    <property type="entry name" value="N-terminal domain of ligase-like"/>
    <property type="match status" value="2"/>
</dbReference>
<keyword evidence="8" id="KW-1185">Reference proteome</keyword>
<dbReference type="SUPFAM" id="SSF47336">
    <property type="entry name" value="ACP-like"/>
    <property type="match status" value="2"/>
</dbReference>
<reference evidence="7" key="2">
    <citation type="submission" date="2020-09" db="EMBL/GenBank/DDBJ databases">
        <authorList>
            <person name="Sun Q."/>
            <person name="Ohkuma M."/>
        </authorList>
    </citation>
    <scope>NUCLEOTIDE SEQUENCE</scope>
    <source>
        <strain evidence="7">JCM 4988</strain>
    </source>
</reference>
<dbReference type="InterPro" id="IPR006162">
    <property type="entry name" value="Ppantetheine_attach_site"/>
</dbReference>
<feature type="region of interest" description="Disordered" evidence="5">
    <location>
        <begin position="2100"/>
        <end position="2123"/>
    </location>
</feature>
<dbReference type="InterPro" id="IPR020806">
    <property type="entry name" value="PKS_PP-bd"/>
</dbReference>
<sequence length="2232" mass="237852">MGTRNTARDRDDHERRLAALRKRIAASGLADRAGEGATPQGTPAQDAPAEPGAPTGTSTAQQRLWLQHASDPTGAALNVGAALRLDGPLDLPALAAALRTVVAHHEILRTRYALTDSGELHAIPDLPDTVALTEADARGADVDALVLEGLRTPFDLESGHPLRVTVYAEGPDRHVLLLVVHHIAWDDACWEVFFEDLAAAYQGARPAPATSYPKASRAVEREIRDTLPSLRRHWAKTLTTRASGAAGLDRRTAADQQTAEAKAVEVRLDAARSAELDALARTAGTTPFTVLLTSFAAALRRHTGSERSLISTPVLRRDSGHTARTIGYFGNVLLLVLDTDPRRTFRDALGSVGRVVVEALDHQDLEYDEAIRLLGASGRVQPVEVSFGIESAGPRLRLPGVGSASLDARTGIAQAPLSVMARQESDGCWVIRFEHIPEAVGEQTALSLVESTRRTLLAGLSDPDVPLGDQSLVTAEERRTILAHGTAAPLDSPTPGVVERFESRAALHPDAVALRGAEGTMTYGEVNDRANAVARWIAAQGIGPEDVVASALERSFAAATVALGVLKSGAVLLPLDVAHPEERLTRLLADAGPRLLLTSPVTDASVPSTTVPRTVVTSPAFDAQVSALAGAGDLTDRDRVRPLRPENLAYIIYTSGSTGRPKGVGTSHAALGDHLEWLLSHFAATHDELRDVRWLQLASPAFDVSVGELFGPLAAGGEVLVASPDVERDLDALFAELAELDATVVHAVPSFLHYLATAAPEARLPSLRWLPVGGEALPGDLADRVRTRFGANGRLGLGNFYGPTETTQSVTGYAVNAPQGHRTVPIGTPKWGNTALVLDADLRIAPLGEVGELYIEGSSLARGYLGRAALTAERFVPSPLTPGARLYRTGDLARFTDSGELEFIGRADDQVKIRGFRVEPGEIEVALRADPLVGQAVVVVREDGGTGRRLVAYLTPADGTEPDAGGIAEGVKARLAAELPAHMVPSAFVVLDALPLTPAGKTDRRALPDAPADESTAFRPVADGAERRIAQLFAELLTHGADTPGQSAASPVTEIDGAPSVGGRRIGADTSFFELGGHSLLLTRLISRVRRDLGVRIGVRDAFTRATPAALARLVTTSAPAPAHQAPVYGPRPAEPPLSPAQQRVWFVDRIEEDGTTYNVPIALRIDGPLDPALLRRALEEVLRRHESLRTVFPDRDGVSHQRVLADHGVELPLTELTEDEVSGALAEAAEHPFDLAAERPFRAALLRVGPERHVLSLLVHHIVCDEVSAGVIVADVTRAYEALRGGAGADGLPVLPPLPFGYADYAVRQGELLAGTAPDTAGHRDPEELRAFWRTALADLPQDTSVLLGRARPAQADSAGGIVPLAFDARVRTAVERLAERTGATPFIVLQSAVAVLLGLRGAGEDIPLGTPVANRPDEALDEVVGLFVNLLVVRNDLSGDPTLEEVVTRAKERAVDAYEHAELPFEQVVDAVGVERSLSVSPLFQVLVQLRDEESVQRRTEGLQWRLVPQYTATAKYDLSVNFEPDSATGGWNGEMIYRRDLYDEDAVTRLADSLGLVLTALAEHPGRRLHELDLVPAEERRLVLDEWSRGPRAAADRAETLPELIERSRSMLREPGAAVRTAVDCAGETIDYGRLHERSDRLARLLIERGAGPERFVAIAVPRSVDMVVALLAVVKTGAAYLPLDMRLPAERLAFMIEDAAPVAVVTRSDAPVELPDSAASPRVTLDAPDVVAALAAQPAERLPAEVSRRARGENIAYFLYTSGSTGVPKGVIGTHRAYAARLTWQPARYPIASPDVRLCQGWLSFHDGGCEILAGLIAGAELLLADEQEARDVGSLVRLIEGNPIGQVTAVPTAINALLTESPEAVRSVPRWVTSGEPMTEALLERLRAAAPDSEIINNYGATELSGGVVRGRLHEEGLHLGTPVDGSRVLVLDARLNLCPVGVPGEVYAAGHQVARGYWRRPALTATRFLPNPYASRPGELLYRTGDRAMWSADGRLVFGGRTDHQVKLRGIRVELGEIETALRSSPEVAAAAARTHEVHGSTTLAGYITLADPTADPDAVVASVRRRLAGELPSYLHPSVITVLDAMPLTGSGKLNRPALPEPEVRTDGAHEPPRGETEETVAALFEDVLDAKEVGRTDGFFALGGDSIISVQLASRARSRGLPLTAQMVFEHPTVAELAAACDRAAAADAARADVRPADAPVSATEASGLDTETLQALLGSWGRG</sequence>
<dbReference type="PROSITE" id="PS50075">
    <property type="entry name" value="CARRIER"/>
    <property type="match status" value="2"/>
</dbReference>
<evidence type="ECO:0000256" key="4">
    <source>
        <dbReference type="ARBA" id="ARBA00022553"/>
    </source>
</evidence>
<dbReference type="CDD" id="cd05930">
    <property type="entry name" value="A_NRPS"/>
    <property type="match status" value="2"/>
</dbReference>
<dbReference type="InterPro" id="IPR045851">
    <property type="entry name" value="AMP-bd_C_sf"/>
</dbReference>
<dbReference type="SUPFAM" id="SSF52777">
    <property type="entry name" value="CoA-dependent acyltransferases"/>
    <property type="match status" value="4"/>
</dbReference>
<dbReference type="Pfam" id="PF00501">
    <property type="entry name" value="AMP-binding"/>
    <property type="match status" value="2"/>
</dbReference>
<proteinExistence type="inferred from homology"/>
<dbReference type="GO" id="GO:0044550">
    <property type="term" value="P:secondary metabolite biosynthetic process"/>
    <property type="evidence" value="ECO:0007669"/>
    <property type="project" value="UniProtKB-ARBA"/>
</dbReference>
<dbReference type="InterPro" id="IPR009081">
    <property type="entry name" value="PP-bd_ACP"/>
</dbReference>
<dbReference type="FunFam" id="3.40.50.980:FF:000001">
    <property type="entry name" value="Non-ribosomal peptide synthetase"/>
    <property type="match status" value="1"/>
</dbReference>
<comment type="cofactor">
    <cofactor evidence="1">
        <name>pantetheine 4'-phosphate</name>
        <dbReference type="ChEBI" id="CHEBI:47942"/>
    </cofactor>
</comment>
<dbReference type="Gene3D" id="3.30.559.30">
    <property type="entry name" value="Nonribosomal peptide synthetase, condensation domain"/>
    <property type="match status" value="2"/>
</dbReference>
<dbReference type="FunFam" id="3.40.50.12780:FF:000012">
    <property type="entry name" value="Non-ribosomal peptide synthetase"/>
    <property type="match status" value="1"/>
</dbReference>
<dbReference type="InterPro" id="IPR025110">
    <property type="entry name" value="AMP-bd_C"/>
</dbReference>
<dbReference type="SUPFAM" id="SSF56801">
    <property type="entry name" value="Acetyl-CoA synthetase-like"/>
    <property type="match status" value="2"/>
</dbReference>
<dbReference type="SMART" id="SM00823">
    <property type="entry name" value="PKS_PP"/>
    <property type="match status" value="2"/>
</dbReference>
<dbReference type="PROSITE" id="PS00012">
    <property type="entry name" value="PHOSPHOPANTETHEINE"/>
    <property type="match status" value="2"/>
</dbReference>
<dbReference type="PANTHER" id="PTHR45527:SF1">
    <property type="entry name" value="FATTY ACID SYNTHASE"/>
    <property type="match status" value="1"/>
</dbReference>
<dbReference type="NCBIfam" id="TIGR01733">
    <property type="entry name" value="AA-adenyl-dom"/>
    <property type="match status" value="2"/>
</dbReference>